<gene>
    <name evidence="3" type="primary">LOC116941763</name>
</gene>
<dbReference type="GO" id="GO:0005874">
    <property type="term" value="C:microtubule"/>
    <property type="evidence" value="ECO:0007669"/>
    <property type="project" value="InterPro"/>
</dbReference>
<dbReference type="GO" id="GO:0032467">
    <property type="term" value="P:positive regulation of cytokinesis"/>
    <property type="evidence" value="ECO:0007669"/>
    <property type="project" value="InterPro"/>
</dbReference>
<dbReference type="PANTHER" id="PTHR21616">
    <property type="entry name" value="CENTROSOME SPINDLE POLE ASSOCIATED PROTEIN"/>
    <property type="match status" value="1"/>
</dbReference>
<dbReference type="PANTHER" id="PTHR21616:SF2">
    <property type="entry name" value="CENTROSOME AND SPINDLE POLE-ASSOCIATED PROTEIN 1"/>
    <property type="match status" value="1"/>
</dbReference>
<organism evidence="2 3">
    <name type="scientific">Petromyzon marinus</name>
    <name type="common">Sea lamprey</name>
    <dbReference type="NCBI Taxonomy" id="7757"/>
    <lineage>
        <taxon>Eukaryota</taxon>
        <taxon>Metazoa</taxon>
        <taxon>Chordata</taxon>
        <taxon>Craniata</taxon>
        <taxon>Vertebrata</taxon>
        <taxon>Cyclostomata</taxon>
        <taxon>Hyperoartia</taxon>
        <taxon>Petromyzontiformes</taxon>
        <taxon>Petromyzontidae</taxon>
        <taxon>Petromyzon</taxon>
    </lineage>
</organism>
<feature type="region of interest" description="Disordered" evidence="1">
    <location>
        <begin position="77"/>
        <end position="121"/>
    </location>
</feature>
<accession>A0AAJ7T2Q2</accession>
<proteinExistence type="predicted"/>
<protein>
    <submittedName>
        <fullName evidence="3">Centrosome and spindle pole-associated protein 1-like</fullName>
    </submittedName>
</protein>
<evidence type="ECO:0000313" key="3">
    <source>
        <dbReference type="RefSeq" id="XP_032809027.1"/>
    </source>
</evidence>
<dbReference type="KEGG" id="pmrn:116941763"/>
<feature type="region of interest" description="Disordered" evidence="1">
    <location>
        <begin position="1"/>
        <end position="25"/>
    </location>
</feature>
<keyword evidence="2" id="KW-1185">Reference proteome</keyword>
<dbReference type="GO" id="GO:0000922">
    <property type="term" value="C:spindle pole"/>
    <property type="evidence" value="ECO:0007669"/>
    <property type="project" value="InterPro"/>
</dbReference>
<name>A0AAJ7T2Q2_PETMA</name>
<dbReference type="Proteomes" id="UP001318040">
    <property type="component" value="Chromosome 12"/>
</dbReference>
<evidence type="ECO:0000256" key="1">
    <source>
        <dbReference type="SAM" id="MobiDB-lite"/>
    </source>
</evidence>
<dbReference type="AlphaFoldDB" id="A0AAJ7T2Q2"/>
<dbReference type="InterPro" id="IPR026708">
    <property type="entry name" value="CSPP1"/>
</dbReference>
<sequence>MEIASNHTGLPLGVPERASAQRRRKEVYRQELLQQMGQQASNRRKEKELDLKVAASGAVDPEKEPGRLREFSAVVREPPRSRVRPGGRVVAESGPPLGRATPRAWHHDGGRGRGSRRGSRG</sequence>
<reference evidence="3" key="1">
    <citation type="submission" date="2025-08" db="UniProtKB">
        <authorList>
            <consortium name="RefSeq"/>
        </authorList>
    </citation>
    <scope>IDENTIFICATION</scope>
    <source>
        <tissue evidence="3">Sperm</tissue>
    </source>
</reference>
<dbReference type="RefSeq" id="XP_032809027.1">
    <property type="nucleotide sequence ID" value="XM_032953136.1"/>
</dbReference>
<evidence type="ECO:0000313" key="2">
    <source>
        <dbReference type="Proteomes" id="UP001318040"/>
    </source>
</evidence>
<dbReference type="GO" id="GO:0005813">
    <property type="term" value="C:centrosome"/>
    <property type="evidence" value="ECO:0007669"/>
    <property type="project" value="InterPro"/>
</dbReference>